<keyword evidence="4" id="KW-0808">Transferase</keyword>
<dbReference type="PROSITE" id="PS50109">
    <property type="entry name" value="HIS_KIN"/>
    <property type="match status" value="1"/>
</dbReference>
<keyword evidence="7" id="KW-0067">ATP-binding</keyword>
<feature type="transmembrane region" description="Helical" evidence="9">
    <location>
        <begin position="195"/>
        <end position="216"/>
    </location>
</feature>
<dbReference type="InterPro" id="IPR011712">
    <property type="entry name" value="Sig_transdc_His_kin_sub3_dim/P"/>
</dbReference>
<evidence type="ECO:0000256" key="4">
    <source>
        <dbReference type="ARBA" id="ARBA00022679"/>
    </source>
</evidence>
<dbReference type="SMART" id="SM00387">
    <property type="entry name" value="HATPase_c"/>
    <property type="match status" value="1"/>
</dbReference>
<dbReference type="AlphaFoldDB" id="A0A9X1FTI0"/>
<keyword evidence="9" id="KW-0472">Membrane</keyword>
<dbReference type="EC" id="2.7.13.3" evidence="2"/>
<dbReference type="InterPro" id="IPR003594">
    <property type="entry name" value="HATPase_dom"/>
</dbReference>
<evidence type="ECO:0000256" key="9">
    <source>
        <dbReference type="SAM" id="Phobius"/>
    </source>
</evidence>
<keyword evidence="5" id="KW-0547">Nucleotide-binding</keyword>
<reference evidence="11" key="1">
    <citation type="submission" date="2021-07" db="EMBL/GenBank/DDBJ databases">
        <title>Roseobacter insulae sp. nov., isolated from a tidal flat.</title>
        <authorList>
            <person name="Park S."/>
            <person name="Yoon J.-H."/>
        </authorList>
    </citation>
    <scope>NUCLEOTIDE SEQUENCE</scope>
    <source>
        <strain evidence="11">YSTF-M11</strain>
    </source>
</reference>
<comment type="caution">
    <text evidence="11">The sequence shown here is derived from an EMBL/GenBank/DDBJ whole genome shotgun (WGS) entry which is preliminary data.</text>
</comment>
<evidence type="ECO:0000256" key="6">
    <source>
        <dbReference type="ARBA" id="ARBA00022777"/>
    </source>
</evidence>
<dbReference type="GO" id="GO:0005524">
    <property type="term" value="F:ATP binding"/>
    <property type="evidence" value="ECO:0007669"/>
    <property type="project" value="UniProtKB-KW"/>
</dbReference>
<dbReference type="GO" id="GO:0000155">
    <property type="term" value="F:phosphorelay sensor kinase activity"/>
    <property type="evidence" value="ECO:0007669"/>
    <property type="project" value="InterPro"/>
</dbReference>
<dbReference type="PANTHER" id="PTHR24421:SF10">
    <property type="entry name" value="NITRATE_NITRITE SENSOR PROTEIN NARQ"/>
    <property type="match status" value="1"/>
</dbReference>
<dbReference type="InterPro" id="IPR005467">
    <property type="entry name" value="His_kinase_dom"/>
</dbReference>
<keyword evidence="8" id="KW-0902">Two-component regulatory system</keyword>
<dbReference type="Proteomes" id="UP001138661">
    <property type="component" value="Unassembled WGS sequence"/>
</dbReference>
<proteinExistence type="predicted"/>
<dbReference type="CDD" id="cd16917">
    <property type="entry name" value="HATPase_UhpB-NarQ-NarX-like"/>
    <property type="match status" value="1"/>
</dbReference>
<keyword evidence="9" id="KW-1133">Transmembrane helix</keyword>
<gene>
    <name evidence="11" type="ORF">KX928_03390</name>
</gene>
<evidence type="ECO:0000259" key="10">
    <source>
        <dbReference type="PROSITE" id="PS50109"/>
    </source>
</evidence>
<evidence type="ECO:0000313" key="12">
    <source>
        <dbReference type="Proteomes" id="UP001138661"/>
    </source>
</evidence>
<evidence type="ECO:0000256" key="7">
    <source>
        <dbReference type="ARBA" id="ARBA00022840"/>
    </source>
</evidence>
<keyword evidence="12" id="KW-1185">Reference proteome</keyword>
<dbReference type="RefSeq" id="WP_219498935.1">
    <property type="nucleotide sequence ID" value="NZ_JAHXDN010000001.1"/>
</dbReference>
<evidence type="ECO:0000256" key="2">
    <source>
        <dbReference type="ARBA" id="ARBA00012438"/>
    </source>
</evidence>
<dbReference type="PANTHER" id="PTHR24421">
    <property type="entry name" value="NITRATE/NITRITE SENSOR PROTEIN NARX-RELATED"/>
    <property type="match status" value="1"/>
</dbReference>
<name>A0A9X1FTI0_9RHOB</name>
<protein>
    <recommendedName>
        <fullName evidence="2">histidine kinase</fullName>
        <ecNumber evidence="2">2.7.13.3</ecNumber>
    </recommendedName>
</protein>
<dbReference type="EMBL" id="JAHXDN010000001">
    <property type="protein sequence ID" value="MBW4706825.1"/>
    <property type="molecule type" value="Genomic_DNA"/>
</dbReference>
<comment type="catalytic activity">
    <reaction evidence="1">
        <text>ATP + protein L-histidine = ADP + protein N-phospho-L-histidine.</text>
        <dbReference type="EC" id="2.7.13.3"/>
    </reaction>
</comment>
<keyword evidence="3" id="KW-0597">Phosphoprotein</keyword>
<dbReference type="Pfam" id="PF02518">
    <property type="entry name" value="HATPase_c"/>
    <property type="match status" value="1"/>
</dbReference>
<feature type="domain" description="Histidine kinase" evidence="10">
    <location>
        <begin position="366"/>
        <end position="458"/>
    </location>
</feature>
<organism evidence="11 12">
    <name type="scientific">Roseobacter insulae</name>
    <dbReference type="NCBI Taxonomy" id="2859783"/>
    <lineage>
        <taxon>Bacteria</taxon>
        <taxon>Pseudomonadati</taxon>
        <taxon>Pseudomonadota</taxon>
        <taxon>Alphaproteobacteria</taxon>
        <taxon>Rhodobacterales</taxon>
        <taxon>Roseobacteraceae</taxon>
        <taxon>Roseobacter</taxon>
    </lineage>
</organism>
<evidence type="ECO:0000256" key="5">
    <source>
        <dbReference type="ARBA" id="ARBA00022741"/>
    </source>
</evidence>
<evidence type="ECO:0000313" key="11">
    <source>
        <dbReference type="EMBL" id="MBW4706825.1"/>
    </source>
</evidence>
<evidence type="ECO:0000256" key="8">
    <source>
        <dbReference type="ARBA" id="ARBA00023012"/>
    </source>
</evidence>
<evidence type="ECO:0000256" key="3">
    <source>
        <dbReference type="ARBA" id="ARBA00022553"/>
    </source>
</evidence>
<dbReference type="GO" id="GO:0046983">
    <property type="term" value="F:protein dimerization activity"/>
    <property type="evidence" value="ECO:0007669"/>
    <property type="project" value="InterPro"/>
</dbReference>
<keyword evidence="6" id="KW-0418">Kinase</keyword>
<evidence type="ECO:0000256" key="1">
    <source>
        <dbReference type="ARBA" id="ARBA00000085"/>
    </source>
</evidence>
<dbReference type="GO" id="GO:0016020">
    <property type="term" value="C:membrane"/>
    <property type="evidence" value="ECO:0007669"/>
    <property type="project" value="InterPro"/>
</dbReference>
<accession>A0A9X1FTI0</accession>
<dbReference type="InterPro" id="IPR050482">
    <property type="entry name" value="Sensor_HK_TwoCompSys"/>
</dbReference>
<sequence>MMPGSFMRLFHSLSIQFLAAGGLVMAVAAYSVGTWVSDRIERGVVQNSGASAAFYIESLIPSQTATGDGEMAVSDAARLALRKAFGEGILSEQVVTYNIWSEDGDVLDSYRPELRGRKYKPSEALLKAWSGSVVSQFQTIEVQADHPESTLGVPLLEVYAPIRDANTGQVLAVVEFYQRAEDLAAELDAARRDSWMLVLQIFGLSGALLFVIVHAGSRRIERQRAQLTAQLAESQRLSEHNAALRERVTRAAQRSTAQSEKIMQRIGQDLHDGVAQHLSLACLRLEGVELGPSRDAETVTTALSNAMTELRAISRGLALPDLATLSLNGCVARAIADHNKSFGSNAALAGEILGSLQVPYAVKLCVYRFLQEALSNAHRHAQATSIEVRTALVADEVEITVSDDGKGFEPQVQAGLRDDGGQGLLGLADRAATLNGRIEIDSAQGSGTKIRLLLPMGEDT</sequence>
<dbReference type="Pfam" id="PF07730">
    <property type="entry name" value="HisKA_3"/>
    <property type="match status" value="1"/>
</dbReference>
<keyword evidence="9" id="KW-0812">Transmembrane</keyword>